<evidence type="ECO:0000313" key="7">
    <source>
        <dbReference type="EMBL" id="OHV42797.1"/>
    </source>
</evidence>
<dbReference type="InterPro" id="IPR050109">
    <property type="entry name" value="HTH-type_TetR-like_transc_reg"/>
</dbReference>
<dbReference type="Gene3D" id="1.10.10.60">
    <property type="entry name" value="Homeodomain-like"/>
    <property type="match status" value="1"/>
</dbReference>
<feature type="region of interest" description="Disordered" evidence="5">
    <location>
        <begin position="1"/>
        <end position="24"/>
    </location>
</feature>
<evidence type="ECO:0000256" key="2">
    <source>
        <dbReference type="ARBA" id="ARBA00023125"/>
    </source>
</evidence>
<dbReference type="Pfam" id="PF14246">
    <property type="entry name" value="TetR_C_7"/>
    <property type="match status" value="1"/>
</dbReference>
<dbReference type="InterPro" id="IPR001647">
    <property type="entry name" value="HTH_TetR"/>
</dbReference>
<sequence>MDASGSARPRLSRGRPTPEETARLDRDVRESALLLFLEQGYEGTSMEAIARAAGTTKATLYVRFPSKELVFRHVFEWAMSQPDWPVAELAPPDPDDLEKALAAIADAALRRTLHPAMQAMQRIAIAQATRFPDLGRRARQVYWPRHEQVAVLLRRHAATGAIVADEPDVLAEHFLAMVAGAPTLFAMYGVSRDPVILEHRQKAAVQLFLRSLRP</sequence>
<dbReference type="PROSITE" id="PS50977">
    <property type="entry name" value="HTH_TETR_2"/>
    <property type="match status" value="1"/>
</dbReference>
<proteinExistence type="predicted"/>
<comment type="caution">
    <text evidence="7">The sequence shown here is derived from an EMBL/GenBank/DDBJ whole genome shotgun (WGS) entry which is preliminary data.</text>
</comment>
<evidence type="ECO:0000256" key="5">
    <source>
        <dbReference type="SAM" id="MobiDB-lite"/>
    </source>
</evidence>
<dbReference type="PANTHER" id="PTHR30055:SF234">
    <property type="entry name" value="HTH-TYPE TRANSCRIPTIONAL REGULATOR BETI"/>
    <property type="match status" value="1"/>
</dbReference>
<accession>A0A1S1R9Z1</accession>
<keyword evidence="8" id="KW-1185">Reference proteome</keyword>
<organism evidence="7 8">
    <name type="scientific">Parafrankia soli</name>
    <dbReference type="NCBI Taxonomy" id="2599596"/>
    <lineage>
        <taxon>Bacteria</taxon>
        <taxon>Bacillati</taxon>
        <taxon>Actinomycetota</taxon>
        <taxon>Actinomycetes</taxon>
        <taxon>Frankiales</taxon>
        <taxon>Frankiaceae</taxon>
        <taxon>Parafrankia</taxon>
    </lineage>
</organism>
<dbReference type="InterPro" id="IPR009057">
    <property type="entry name" value="Homeodomain-like_sf"/>
</dbReference>
<evidence type="ECO:0000256" key="1">
    <source>
        <dbReference type="ARBA" id="ARBA00023015"/>
    </source>
</evidence>
<dbReference type="EMBL" id="MAXA01000040">
    <property type="protein sequence ID" value="OHV42797.1"/>
    <property type="molecule type" value="Genomic_DNA"/>
</dbReference>
<keyword evidence="1" id="KW-0805">Transcription regulation</keyword>
<dbReference type="OrthoDB" id="7186128at2"/>
<dbReference type="SUPFAM" id="SSF46689">
    <property type="entry name" value="Homeodomain-like"/>
    <property type="match status" value="1"/>
</dbReference>
<dbReference type="Proteomes" id="UP000179769">
    <property type="component" value="Unassembled WGS sequence"/>
</dbReference>
<dbReference type="Gene3D" id="1.10.357.10">
    <property type="entry name" value="Tetracycline Repressor, domain 2"/>
    <property type="match status" value="1"/>
</dbReference>
<gene>
    <name evidence="7" type="ORF">BBK14_31705</name>
</gene>
<keyword evidence="3" id="KW-0804">Transcription</keyword>
<name>A0A1S1R9Z1_9ACTN</name>
<evidence type="ECO:0000259" key="6">
    <source>
        <dbReference type="PROSITE" id="PS50977"/>
    </source>
</evidence>
<dbReference type="AlphaFoldDB" id="A0A1S1R9Z1"/>
<evidence type="ECO:0000313" key="8">
    <source>
        <dbReference type="Proteomes" id="UP000179769"/>
    </source>
</evidence>
<evidence type="ECO:0000256" key="4">
    <source>
        <dbReference type="PROSITE-ProRule" id="PRU00335"/>
    </source>
</evidence>
<dbReference type="GO" id="GO:0003700">
    <property type="term" value="F:DNA-binding transcription factor activity"/>
    <property type="evidence" value="ECO:0007669"/>
    <property type="project" value="TreeGrafter"/>
</dbReference>
<feature type="domain" description="HTH tetR-type" evidence="6">
    <location>
        <begin position="22"/>
        <end position="82"/>
    </location>
</feature>
<evidence type="ECO:0000256" key="3">
    <source>
        <dbReference type="ARBA" id="ARBA00023163"/>
    </source>
</evidence>
<dbReference type="GO" id="GO:0000976">
    <property type="term" value="F:transcription cis-regulatory region binding"/>
    <property type="evidence" value="ECO:0007669"/>
    <property type="project" value="TreeGrafter"/>
</dbReference>
<dbReference type="SUPFAM" id="SSF48498">
    <property type="entry name" value="Tetracyclin repressor-like, C-terminal domain"/>
    <property type="match status" value="1"/>
</dbReference>
<dbReference type="PANTHER" id="PTHR30055">
    <property type="entry name" value="HTH-TYPE TRANSCRIPTIONAL REGULATOR RUTR"/>
    <property type="match status" value="1"/>
</dbReference>
<reference evidence="8" key="1">
    <citation type="submission" date="2016-07" db="EMBL/GenBank/DDBJ databases">
        <title>Frankia sp. NRRL B-16219 Genome sequencing.</title>
        <authorList>
            <person name="Ghodhbane-Gtari F."/>
            <person name="Swanson E."/>
            <person name="Gueddou A."/>
            <person name="Louati M."/>
            <person name="Nouioui I."/>
            <person name="Hezbri K."/>
            <person name="Abebe-Akele F."/>
            <person name="Simpson S."/>
            <person name="Morris K."/>
            <person name="Thomas K."/>
            <person name="Gtari M."/>
            <person name="Tisa L.S."/>
        </authorList>
    </citation>
    <scope>NUCLEOTIDE SEQUENCE [LARGE SCALE GENOMIC DNA]</scope>
    <source>
        <strain evidence="8">NRRL B-16219</strain>
    </source>
</reference>
<dbReference type="InterPro" id="IPR036271">
    <property type="entry name" value="Tet_transcr_reg_TetR-rel_C_sf"/>
</dbReference>
<keyword evidence="2 4" id="KW-0238">DNA-binding</keyword>
<dbReference type="Pfam" id="PF00440">
    <property type="entry name" value="TetR_N"/>
    <property type="match status" value="1"/>
</dbReference>
<protein>
    <submittedName>
        <fullName evidence="7">TetR family transcriptional regulator</fullName>
    </submittedName>
</protein>
<dbReference type="PRINTS" id="PR00455">
    <property type="entry name" value="HTHTETR"/>
</dbReference>
<dbReference type="InterPro" id="IPR039536">
    <property type="entry name" value="TetR_C_Proteobacteria"/>
</dbReference>
<feature type="DNA-binding region" description="H-T-H motif" evidence="4">
    <location>
        <begin position="45"/>
        <end position="64"/>
    </location>
</feature>